<dbReference type="Gene3D" id="3.40.980.10">
    <property type="entry name" value="MoaB/Mog-like domain"/>
    <property type="match status" value="1"/>
</dbReference>
<comment type="function">
    <text evidence="1 7">Catalyzes the insertion of molybdate into adenylated molybdopterin with the concomitant release of AMP.</text>
</comment>
<keyword evidence="7" id="KW-0460">Magnesium</keyword>
<evidence type="ECO:0000256" key="2">
    <source>
        <dbReference type="ARBA" id="ARBA00005046"/>
    </source>
</evidence>
<dbReference type="SUPFAM" id="SSF63867">
    <property type="entry name" value="MoeA C-terminal domain-like"/>
    <property type="match status" value="1"/>
</dbReference>
<dbReference type="SMART" id="SM00852">
    <property type="entry name" value="MoCF_biosynth"/>
    <property type="match status" value="1"/>
</dbReference>
<dbReference type="InterPro" id="IPR005111">
    <property type="entry name" value="MoeA_C_domain_IV"/>
</dbReference>
<dbReference type="Gene3D" id="2.40.340.10">
    <property type="entry name" value="MoeA, C-terminal, domain IV"/>
    <property type="match status" value="1"/>
</dbReference>
<sequence>MSNTEKLLDYQDFLASLLAEIVPLTPRELPVGNTLGLTLAEPVISRLSVPPFTNSAMDGFAFNSAGLPVDGSVTLSVAGDIPAGTDPGADCQPGQAWRIMTGAKMPTGADTVVKVEDTDQKPGPVPLPEQVTIHRVPRAGANVRRAGEDLPVGSEVLAVGEVMSPGAIASAISGGYAKVTAFPRVRVGIIATGSELAGAGASLEGSMIPDSNSSLAAALARVAQAEVSFAGLCGDDVAQFRETLRQVAETSDLVVTSGGVSAGAYEVVKQGVNEWGFHFARVALQPGKPQGYGFVEASGGRRVPVLTLPGNPVSVFVSWHLFVLPVLAKLGGRDPDQTHVCREATVVEEWTSPRGKVQVVPVRLTPGQPGETPTVQRTHRLGSKSHLVASLHKANALMLIDRDVESVAPWSIVKVIEI</sequence>
<comment type="cofactor">
    <cofactor evidence="7">
        <name>Mg(2+)</name>
        <dbReference type="ChEBI" id="CHEBI:18420"/>
    </cofactor>
</comment>
<dbReference type="EMBL" id="AEPY01000008">
    <property type="protein sequence ID" value="EFU80031.1"/>
    <property type="molecule type" value="Genomic_DNA"/>
</dbReference>
<evidence type="ECO:0000256" key="3">
    <source>
        <dbReference type="ARBA" id="ARBA00010763"/>
    </source>
</evidence>
<dbReference type="SUPFAM" id="SSF63882">
    <property type="entry name" value="MoeA N-terminal region -like"/>
    <property type="match status" value="1"/>
</dbReference>
<comment type="caution">
    <text evidence="9">The sequence shown here is derived from an EMBL/GenBank/DDBJ whole genome shotgun (WGS) entry which is preliminary data.</text>
</comment>
<keyword evidence="4 7" id="KW-0500">Molybdenum</keyword>
<organism evidence="9 10">
    <name type="scientific">Mobiluncus curtisii ATCC 51333</name>
    <dbReference type="NCBI Taxonomy" id="887326"/>
    <lineage>
        <taxon>Bacteria</taxon>
        <taxon>Bacillati</taxon>
        <taxon>Actinomycetota</taxon>
        <taxon>Actinomycetes</taxon>
        <taxon>Actinomycetales</taxon>
        <taxon>Actinomycetaceae</taxon>
        <taxon>Mobiluncus</taxon>
    </lineage>
</organism>
<dbReference type="InterPro" id="IPR001453">
    <property type="entry name" value="MoaB/Mog_dom"/>
</dbReference>
<gene>
    <name evidence="9" type="ORF">HMPREF0388_0949</name>
</gene>
<comment type="pathway">
    <text evidence="2 7">Cofactor biosynthesis; molybdopterin biosynthesis.</text>
</comment>
<evidence type="ECO:0000256" key="1">
    <source>
        <dbReference type="ARBA" id="ARBA00002901"/>
    </source>
</evidence>
<dbReference type="Proteomes" id="UP000005573">
    <property type="component" value="Unassembled WGS sequence"/>
</dbReference>
<evidence type="ECO:0000256" key="5">
    <source>
        <dbReference type="ARBA" id="ARBA00023150"/>
    </source>
</evidence>
<keyword evidence="7" id="KW-0808">Transferase</keyword>
<protein>
    <recommendedName>
        <fullName evidence="7">Molybdopterin molybdenumtransferase</fullName>
        <ecNumber evidence="7">2.10.1.1</ecNumber>
    </recommendedName>
</protein>
<dbReference type="Gene3D" id="3.90.105.10">
    <property type="entry name" value="Molybdopterin biosynthesis moea protein, domain 2"/>
    <property type="match status" value="1"/>
</dbReference>
<dbReference type="InterPro" id="IPR005110">
    <property type="entry name" value="MoeA_linker/N"/>
</dbReference>
<dbReference type="NCBIfam" id="NF045515">
    <property type="entry name" value="Glp_gephyrin"/>
    <property type="match status" value="1"/>
</dbReference>
<dbReference type="InterPro" id="IPR038987">
    <property type="entry name" value="MoeA-like"/>
</dbReference>
<dbReference type="Pfam" id="PF03453">
    <property type="entry name" value="MoeA_N"/>
    <property type="match status" value="1"/>
</dbReference>
<dbReference type="InterPro" id="IPR036688">
    <property type="entry name" value="MoeA_C_domain_IV_sf"/>
</dbReference>
<evidence type="ECO:0000256" key="4">
    <source>
        <dbReference type="ARBA" id="ARBA00022505"/>
    </source>
</evidence>
<dbReference type="GO" id="GO:0005829">
    <property type="term" value="C:cytosol"/>
    <property type="evidence" value="ECO:0007669"/>
    <property type="project" value="TreeGrafter"/>
</dbReference>
<keyword evidence="5 7" id="KW-0501">Molybdenum cofactor biosynthesis</keyword>
<comment type="similarity">
    <text evidence="3 7">Belongs to the MoeA family.</text>
</comment>
<evidence type="ECO:0000313" key="9">
    <source>
        <dbReference type="EMBL" id="EFU80031.1"/>
    </source>
</evidence>
<dbReference type="PANTHER" id="PTHR10192:SF5">
    <property type="entry name" value="GEPHYRIN"/>
    <property type="match status" value="1"/>
</dbReference>
<evidence type="ECO:0000256" key="6">
    <source>
        <dbReference type="ARBA" id="ARBA00047317"/>
    </source>
</evidence>
<dbReference type="AlphaFoldDB" id="E6LYL2"/>
<dbReference type="HOGENOM" id="CLU_010186_7_0_11"/>
<dbReference type="SUPFAM" id="SSF53218">
    <property type="entry name" value="Molybdenum cofactor biosynthesis proteins"/>
    <property type="match status" value="1"/>
</dbReference>
<feature type="domain" description="MoaB/Mog" evidence="8">
    <location>
        <begin position="188"/>
        <end position="329"/>
    </location>
</feature>
<proteinExistence type="inferred from homology"/>
<dbReference type="Gene3D" id="2.170.190.11">
    <property type="entry name" value="Molybdopterin biosynthesis moea protein, domain 3"/>
    <property type="match status" value="1"/>
</dbReference>
<dbReference type="UniPathway" id="UPA00344"/>
<dbReference type="RefSeq" id="WP_004009368.1">
    <property type="nucleotide sequence ID" value="NZ_GL622340.1"/>
</dbReference>
<dbReference type="Pfam" id="PF03454">
    <property type="entry name" value="MoeA_C"/>
    <property type="match status" value="1"/>
</dbReference>
<evidence type="ECO:0000259" key="8">
    <source>
        <dbReference type="SMART" id="SM00852"/>
    </source>
</evidence>
<keyword evidence="7" id="KW-0479">Metal-binding</keyword>
<dbReference type="InterPro" id="IPR036135">
    <property type="entry name" value="MoeA_linker/N_sf"/>
</dbReference>
<evidence type="ECO:0000313" key="10">
    <source>
        <dbReference type="Proteomes" id="UP000005573"/>
    </source>
</evidence>
<comment type="catalytic activity">
    <reaction evidence="6">
        <text>adenylyl-molybdopterin + molybdate = Mo-molybdopterin + AMP + H(+)</text>
        <dbReference type="Rhea" id="RHEA:35047"/>
        <dbReference type="ChEBI" id="CHEBI:15378"/>
        <dbReference type="ChEBI" id="CHEBI:36264"/>
        <dbReference type="ChEBI" id="CHEBI:62727"/>
        <dbReference type="ChEBI" id="CHEBI:71302"/>
        <dbReference type="ChEBI" id="CHEBI:456215"/>
        <dbReference type="EC" id="2.10.1.1"/>
    </reaction>
</comment>
<evidence type="ECO:0000256" key="7">
    <source>
        <dbReference type="RuleBase" id="RU365090"/>
    </source>
</evidence>
<accession>E6LYL2</accession>
<name>E6LYL2_9ACTO</name>
<dbReference type="CDD" id="cd00887">
    <property type="entry name" value="MoeA"/>
    <property type="match status" value="1"/>
</dbReference>
<dbReference type="PANTHER" id="PTHR10192">
    <property type="entry name" value="MOLYBDOPTERIN BIOSYNTHESIS PROTEIN"/>
    <property type="match status" value="1"/>
</dbReference>
<dbReference type="EC" id="2.10.1.1" evidence="7"/>
<dbReference type="GO" id="GO:0046872">
    <property type="term" value="F:metal ion binding"/>
    <property type="evidence" value="ECO:0007669"/>
    <property type="project" value="UniProtKB-UniRule"/>
</dbReference>
<reference evidence="9 10" key="1">
    <citation type="submission" date="2010-12" db="EMBL/GenBank/DDBJ databases">
        <authorList>
            <person name="Muzny D."/>
            <person name="Qin X."/>
            <person name="Deng J."/>
            <person name="Jiang H."/>
            <person name="Liu Y."/>
            <person name="Qu J."/>
            <person name="Song X.-Z."/>
            <person name="Zhang L."/>
            <person name="Thornton R."/>
            <person name="Coyle M."/>
            <person name="Francisco L."/>
            <person name="Jackson L."/>
            <person name="Javaid M."/>
            <person name="Korchina V."/>
            <person name="Kovar C."/>
            <person name="Mata R."/>
            <person name="Mathew T."/>
            <person name="Ngo R."/>
            <person name="Nguyen L."/>
            <person name="Nguyen N."/>
            <person name="Okwuonu G."/>
            <person name="Ongeri F."/>
            <person name="Pham C."/>
            <person name="Simmons D."/>
            <person name="Wilczek-Boney K."/>
            <person name="Hale W."/>
            <person name="Jakkamsetti A."/>
            <person name="Pham P."/>
            <person name="Ruth R."/>
            <person name="San Lucas F."/>
            <person name="Warren J."/>
            <person name="Zhang J."/>
            <person name="Zhao Z."/>
            <person name="Zhou C."/>
            <person name="Zhu D."/>
            <person name="Lee S."/>
            <person name="Bess C."/>
            <person name="Blankenburg K."/>
            <person name="Forbes L."/>
            <person name="Fu Q."/>
            <person name="Gubbala S."/>
            <person name="Hirani K."/>
            <person name="Jayaseelan J.C."/>
            <person name="Lara F."/>
            <person name="Munidasa M."/>
            <person name="Palculict T."/>
            <person name="Patil S."/>
            <person name="Pu L.-L."/>
            <person name="Saada N."/>
            <person name="Tang L."/>
            <person name="Weissenberger G."/>
            <person name="Zhu Y."/>
            <person name="Hemphill L."/>
            <person name="Shang Y."/>
            <person name="Youmans B."/>
            <person name="Ayvaz T."/>
            <person name="Ross M."/>
            <person name="Santibanez J."/>
            <person name="Aqrawi P."/>
            <person name="Gross S."/>
            <person name="Joshi V."/>
            <person name="Fowler G."/>
            <person name="Nazareth L."/>
            <person name="Reid J."/>
            <person name="Worley K."/>
            <person name="Petrosino J."/>
            <person name="Highlander S."/>
            <person name="Gibbs R."/>
        </authorList>
    </citation>
    <scope>NUCLEOTIDE SEQUENCE [LARGE SCALE GENOMIC DNA]</scope>
    <source>
        <strain evidence="9 10">ATCC 51333</strain>
    </source>
</reference>
<dbReference type="GO" id="GO:0006777">
    <property type="term" value="P:Mo-molybdopterin cofactor biosynthetic process"/>
    <property type="evidence" value="ECO:0007669"/>
    <property type="project" value="UniProtKB-UniRule"/>
</dbReference>
<dbReference type="GO" id="GO:0061599">
    <property type="term" value="F:molybdopterin molybdotransferase activity"/>
    <property type="evidence" value="ECO:0007669"/>
    <property type="project" value="UniProtKB-UniRule"/>
</dbReference>
<dbReference type="Pfam" id="PF00994">
    <property type="entry name" value="MoCF_biosynth"/>
    <property type="match status" value="1"/>
</dbReference>
<dbReference type="InterPro" id="IPR036425">
    <property type="entry name" value="MoaB/Mog-like_dom_sf"/>
</dbReference>